<dbReference type="GO" id="GO:0016020">
    <property type="term" value="C:membrane"/>
    <property type="evidence" value="ECO:0007669"/>
    <property type="project" value="TreeGrafter"/>
</dbReference>
<dbReference type="SUPFAM" id="SSF52087">
    <property type="entry name" value="CRAL/TRIO domain"/>
    <property type="match status" value="1"/>
</dbReference>
<dbReference type="Proteomes" id="UP000327044">
    <property type="component" value="Unassembled WGS sequence"/>
</dbReference>
<dbReference type="GO" id="GO:1902936">
    <property type="term" value="F:phosphatidylinositol bisphosphate binding"/>
    <property type="evidence" value="ECO:0007669"/>
    <property type="project" value="TreeGrafter"/>
</dbReference>
<feature type="domain" description="CRAL-TRIO" evidence="1">
    <location>
        <begin position="119"/>
        <end position="243"/>
    </location>
</feature>
<dbReference type="OrthoDB" id="6432525at2759"/>
<dbReference type="InterPro" id="IPR036865">
    <property type="entry name" value="CRAL-TRIO_dom_sf"/>
</dbReference>
<proteinExistence type="predicted"/>
<gene>
    <name evidence="2" type="ORF">PPYR_03091</name>
</gene>
<evidence type="ECO:0000259" key="1">
    <source>
        <dbReference type="PROSITE" id="PS50191"/>
    </source>
</evidence>
<keyword evidence="3" id="KW-1185">Reference proteome</keyword>
<dbReference type="PROSITE" id="PS50191">
    <property type="entry name" value="CRAL_TRIO"/>
    <property type="match status" value="1"/>
</dbReference>
<dbReference type="Pfam" id="PF00650">
    <property type="entry name" value="CRAL_TRIO"/>
    <property type="match status" value="1"/>
</dbReference>
<dbReference type="PANTHER" id="PTHR10174:SF213">
    <property type="entry name" value="CRAL-TRIO DOMAIN-CONTAINING PROTEIN"/>
    <property type="match status" value="1"/>
</dbReference>
<organism evidence="2 3">
    <name type="scientific">Photinus pyralis</name>
    <name type="common">Common eastern firefly</name>
    <name type="synonym">Lampyris pyralis</name>
    <dbReference type="NCBI Taxonomy" id="7054"/>
    <lineage>
        <taxon>Eukaryota</taxon>
        <taxon>Metazoa</taxon>
        <taxon>Ecdysozoa</taxon>
        <taxon>Arthropoda</taxon>
        <taxon>Hexapoda</taxon>
        <taxon>Insecta</taxon>
        <taxon>Pterygota</taxon>
        <taxon>Neoptera</taxon>
        <taxon>Endopterygota</taxon>
        <taxon>Coleoptera</taxon>
        <taxon>Polyphaga</taxon>
        <taxon>Elateriformia</taxon>
        <taxon>Elateroidea</taxon>
        <taxon>Lampyridae</taxon>
        <taxon>Lampyrinae</taxon>
        <taxon>Photinus</taxon>
    </lineage>
</organism>
<evidence type="ECO:0000313" key="2">
    <source>
        <dbReference type="EMBL" id="KAB0791291.1"/>
    </source>
</evidence>
<protein>
    <recommendedName>
        <fullName evidence="1">CRAL-TRIO domain-containing protein</fullName>
    </recommendedName>
</protein>
<dbReference type="AlphaFoldDB" id="A0A5N4A1X0"/>
<dbReference type="Gene3D" id="3.40.525.10">
    <property type="entry name" value="CRAL-TRIO lipid binding domain"/>
    <property type="match status" value="1"/>
</dbReference>
<comment type="caution">
    <text evidence="2">The sequence shown here is derived from an EMBL/GenBank/DDBJ whole genome shotgun (WGS) entry which is preliminary data.</text>
</comment>
<sequence length="296" mass="34188">MPLNYADVPLQYAKRKYLHKEDVEYLKSWMGKQPHLPQLSDLEVIFALFSCNCKVEATKTTIDNYFTLRGMLGEVFGPRDMETWRRTLDAITILPLPKLTPEGYQIFCWKLNDRDPSKYVFADAVKYLETIIKMTILQQGTLDGLIGVVDMEGFSLTHLARINPMLLKNLIVFVQALPIMLEALHFINAGTRLDKLLTLMKPVIKKEIFEMIHIHSDYRKTLYKSLPLHCMPKEYGGLLGSVQEMRDDMVGMILNNMDFIADEERKVVDESKRPHPTTKINELFGIEGTFKKLEID</sequence>
<dbReference type="InParanoid" id="A0A5N4A1X0"/>
<dbReference type="SUPFAM" id="SSF46938">
    <property type="entry name" value="CRAL/TRIO N-terminal domain"/>
    <property type="match status" value="1"/>
</dbReference>
<dbReference type="PANTHER" id="PTHR10174">
    <property type="entry name" value="ALPHA-TOCOPHEROL TRANSFER PROTEIN-RELATED"/>
    <property type="match status" value="1"/>
</dbReference>
<dbReference type="SMART" id="SM00516">
    <property type="entry name" value="SEC14"/>
    <property type="match status" value="1"/>
</dbReference>
<name>A0A5N4A1X0_PHOPY</name>
<accession>A0A5N4A1X0</accession>
<dbReference type="InterPro" id="IPR036273">
    <property type="entry name" value="CRAL/TRIO_N_dom_sf"/>
</dbReference>
<reference evidence="2 3" key="1">
    <citation type="journal article" date="2018" name="Elife">
        <title>Firefly genomes illuminate parallel origins of bioluminescence in beetles.</title>
        <authorList>
            <person name="Fallon T.R."/>
            <person name="Lower S.E."/>
            <person name="Chang C.H."/>
            <person name="Bessho-Uehara M."/>
            <person name="Martin G.J."/>
            <person name="Bewick A.J."/>
            <person name="Behringer M."/>
            <person name="Debat H.J."/>
            <person name="Wong I."/>
            <person name="Day J.C."/>
            <person name="Suvorov A."/>
            <person name="Silva C.J."/>
            <person name="Stanger-Hall K.F."/>
            <person name="Hall D.W."/>
            <person name="Schmitz R.J."/>
            <person name="Nelson D.R."/>
            <person name="Lewis S.M."/>
            <person name="Shigenobu S."/>
            <person name="Bybee S.M."/>
            <person name="Larracuente A.M."/>
            <person name="Oba Y."/>
            <person name="Weng J.K."/>
        </authorList>
    </citation>
    <scope>NUCLEOTIDE SEQUENCE [LARGE SCALE GENOMIC DNA]</scope>
    <source>
        <strain evidence="2">1611_PpyrPB1</strain>
        <tissue evidence="2">Whole body</tissue>
    </source>
</reference>
<dbReference type="InterPro" id="IPR001251">
    <property type="entry name" value="CRAL-TRIO_dom"/>
</dbReference>
<evidence type="ECO:0000313" key="3">
    <source>
        <dbReference type="Proteomes" id="UP000327044"/>
    </source>
</evidence>
<dbReference type="CDD" id="cd00170">
    <property type="entry name" value="SEC14"/>
    <property type="match status" value="1"/>
</dbReference>
<dbReference type="EMBL" id="VVIM01000011">
    <property type="protein sequence ID" value="KAB0791291.1"/>
    <property type="molecule type" value="Genomic_DNA"/>
</dbReference>